<feature type="domain" description="Tyr recombinase" evidence="5">
    <location>
        <begin position="177"/>
        <end position="348"/>
    </location>
</feature>
<dbReference type="Pfam" id="PF00589">
    <property type="entry name" value="Phage_integrase"/>
    <property type="match status" value="1"/>
</dbReference>
<dbReference type="GO" id="GO:0003677">
    <property type="term" value="F:DNA binding"/>
    <property type="evidence" value="ECO:0007669"/>
    <property type="project" value="UniProtKB-KW"/>
</dbReference>
<sequence>MGGFCVHGGIFTMRLPNSYGSIYKLSGNRRRPFAAVITQGWKDDGKPIRKYLGYYTTRKDALAALANYNAKPYKIDGHGVTLAALYARWTAYRQERDKSVPRNYKAAYKRMEPLYSVPFVDITTLQWQDLIDSCPKAPSAKLVKVLANLLYKYAALLDITSDNRVTQVETPAVAKSTKHKPFSHDEILELWAHADDFAARYALIMCYSGMRPTEVIKIKNQNVHLDDHYMVGGIKTAAGKNRQIPIADKIMPFIRQMYSPEREYLLVDDLGFHPPTLSFLRNHYWDISDIPAIKNHLPHDGRHTCETALDNACVSKRTIQLIIGHAGRDIDERVYTHKTTQQLIDAINLI</sequence>
<keyword evidence="7" id="KW-1185">Reference proteome</keyword>
<dbReference type="InterPro" id="IPR050808">
    <property type="entry name" value="Phage_Integrase"/>
</dbReference>
<protein>
    <submittedName>
        <fullName evidence="6">Site-specific integrase</fullName>
    </submittedName>
</protein>
<dbReference type="Gene3D" id="1.10.150.130">
    <property type="match status" value="1"/>
</dbReference>
<dbReference type="CDD" id="cd00397">
    <property type="entry name" value="DNA_BRE_C"/>
    <property type="match status" value="1"/>
</dbReference>
<reference evidence="6 7" key="1">
    <citation type="submission" date="2019-08" db="EMBL/GenBank/DDBJ databases">
        <title>In-depth cultivation of the pig gut microbiome towards novel bacterial diversity and tailored functional studies.</title>
        <authorList>
            <person name="Wylensek D."/>
            <person name="Hitch T.C.A."/>
            <person name="Clavel T."/>
        </authorList>
    </citation>
    <scope>NUCLEOTIDE SEQUENCE [LARGE SCALE GENOMIC DNA]</scope>
    <source>
        <strain evidence="7">WCA-380-WT-3B3</strain>
    </source>
</reference>
<dbReference type="PROSITE" id="PS51898">
    <property type="entry name" value="TYR_RECOMBINASE"/>
    <property type="match status" value="1"/>
</dbReference>
<accession>A0A6I2UVX5</accession>
<evidence type="ECO:0000259" key="5">
    <source>
        <dbReference type="PROSITE" id="PS51898"/>
    </source>
</evidence>
<evidence type="ECO:0000313" key="7">
    <source>
        <dbReference type="Proteomes" id="UP000430222"/>
    </source>
</evidence>
<keyword evidence="4" id="KW-0233">DNA recombination</keyword>
<dbReference type="Proteomes" id="UP000430222">
    <property type="component" value="Unassembled WGS sequence"/>
</dbReference>
<dbReference type="Gene3D" id="1.10.443.10">
    <property type="entry name" value="Intergrase catalytic core"/>
    <property type="match status" value="1"/>
</dbReference>
<dbReference type="GO" id="GO:0015074">
    <property type="term" value="P:DNA integration"/>
    <property type="evidence" value="ECO:0007669"/>
    <property type="project" value="UniProtKB-KW"/>
</dbReference>
<evidence type="ECO:0000256" key="2">
    <source>
        <dbReference type="ARBA" id="ARBA00022908"/>
    </source>
</evidence>
<evidence type="ECO:0000256" key="3">
    <source>
        <dbReference type="ARBA" id="ARBA00023125"/>
    </source>
</evidence>
<keyword evidence="3" id="KW-0238">DNA-binding</keyword>
<evidence type="ECO:0000256" key="1">
    <source>
        <dbReference type="ARBA" id="ARBA00008857"/>
    </source>
</evidence>
<dbReference type="PANTHER" id="PTHR30629:SF2">
    <property type="entry name" value="PROPHAGE INTEGRASE INTS-RELATED"/>
    <property type="match status" value="1"/>
</dbReference>
<dbReference type="InterPro" id="IPR013762">
    <property type="entry name" value="Integrase-like_cat_sf"/>
</dbReference>
<comment type="caution">
    <text evidence="6">The sequence shown here is derived from an EMBL/GenBank/DDBJ whole genome shotgun (WGS) entry which is preliminary data.</text>
</comment>
<evidence type="ECO:0000256" key="4">
    <source>
        <dbReference type="ARBA" id="ARBA00023172"/>
    </source>
</evidence>
<dbReference type="PANTHER" id="PTHR30629">
    <property type="entry name" value="PROPHAGE INTEGRASE"/>
    <property type="match status" value="1"/>
</dbReference>
<dbReference type="InterPro" id="IPR011010">
    <property type="entry name" value="DNA_brk_join_enz"/>
</dbReference>
<dbReference type="SUPFAM" id="SSF56349">
    <property type="entry name" value="DNA breaking-rejoining enzymes"/>
    <property type="match status" value="1"/>
</dbReference>
<gene>
    <name evidence="6" type="ORF">FYJ78_03135</name>
</gene>
<name>A0A6I2UVX5_9FIRM</name>
<dbReference type="EMBL" id="VUNL01000003">
    <property type="protein sequence ID" value="MSV24194.1"/>
    <property type="molecule type" value="Genomic_DNA"/>
</dbReference>
<keyword evidence="2" id="KW-0229">DNA integration</keyword>
<comment type="similarity">
    <text evidence="1">Belongs to the 'phage' integrase family.</text>
</comment>
<evidence type="ECO:0000313" key="6">
    <source>
        <dbReference type="EMBL" id="MSV24194.1"/>
    </source>
</evidence>
<dbReference type="InterPro" id="IPR002104">
    <property type="entry name" value="Integrase_catalytic"/>
</dbReference>
<dbReference type="GO" id="GO:0006310">
    <property type="term" value="P:DNA recombination"/>
    <property type="evidence" value="ECO:0007669"/>
    <property type="project" value="UniProtKB-KW"/>
</dbReference>
<proteinExistence type="inferred from homology"/>
<dbReference type="InterPro" id="IPR010998">
    <property type="entry name" value="Integrase_recombinase_N"/>
</dbReference>
<organism evidence="6 7">
    <name type="scientific">Selenomonas montiformis</name>
    <dbReference type="NCBI Taxonomy" id="2652285"/>
    <lineage>
        <taxon>Bacteria</taxon>
        <taxon>Bacillati</taxon>
        <taxon>Bacillota</taxon>
        <taxon>Negativicutes</taxon>
        <taxon>Selenomonadales</taxon>
        <taxon>Selenomonadaceae</taxon>
        <taxon>Selenomonas</taxon>
    </lineage>
</organism>
<dbReference type="AlphaFoldDB" id="A0A6I2UVX5"/>